<dbReference type="AlphaFoldDB" id="A0AAN8RZG7"/>
<dbReference type="EMBL" id="JAWJWE010000039">
    <property type="protein sequence ID" value="KAK6620505.1"/>
    <property type="molecule type" value="Genomic_DNA"/>
</dbReference>
<comment type="caution">
    <text evidence="1">The sequence shown here is derived from an EMBL/GenBank/DDBJ whole genome shotgun (WGS) entry which is preliminary data.</text>
</comment>
<proteinExistence type="predicted"/>
<dbReference type="Proteomes" id="UP001372834">
    <property type="component" value="Unassembled WGS sequence"/>
</dbReference>
<accession>A0AAN8RZG7</accession>
<name>A0AAN8RZG7_POLSC</name>
<evidence type="ECO:0000313" key="1">
    <source>
        <dbReference type="EMBL" id="KAK6620505.1"/>
    </source>
</evidence>
<reference evidence="1 2" key="1">
    <citation type="submission" date="2023-10" db="EMBL/GenBank/DDBJ databases">
        <title>Genomes of two closely related lineages of the louse Polyplax serrata with different host specificities.</title>
        <authorList>
            <person name="Martinu J."/>
            <person name="Tarabai H."/>
            <person name="Stefka J."/>
            <person name="Hypsa V."/>
        </authorList>
    </citation>
    <scope>NUCLEOTIDE SEQUENCE [LARGE SCALE GENOMIC DNA]</scope>
    <source>
        <strain evidence="1">HR10_N</strain>
    </source>
</reference>
<sequence>MYNSTEEDQLVRLTLRKIWTKSSGAATLSSLREEISPWLPHREADGSFGELSRDAQHTREILRWCVGANVLAEEPSPVEIW</sequence>
<gene>
    <name evidence="1" type="ORF">RUM43_010796</name>
</gene>
<organism evidence="1 2">
    <name type="scientific">Polyplax serrata</name>
    <name type="common">Common mouse louse</name>
    <dbReference type="NCBI Taxonomy" id="468196"/>
    <lineage>
        <taxon>Eukaryota</taxon>
        <taxon>Metazoa</taxon>
        <taxon>Ecdysozoa</taxon>
        <taxon>Arthropoda</taxon>
        <taxon>Hexapoda</taxon>
        <taxon>Insecta</taxon>
        <taxon>Pterygota</taxon>
        <taxon>Neoptera</taxon>
        <taxon>Paraneoptera</taxon>
        <taxon>Psocodea</taxon>
        <taxon>Troctomorpha</taxon>
        <taxon>Phthiraptera</taxon>
        <taxon>Anoplura</taxon>
        <taxon>Polyplacidae</taxon>
        <taxon>Polyplax</taxon>
    </lineage>
</organism>
<evidence type="ECO:0000313" key="2">
    <source>
        <dbReference type="Proteomes" id="UP001372834"/>
    </source>
</evidence>
<protein>
    <submittedName>
        <fullName evidence="1">Uncharacterized protein</fullName>
    </submittedName>
</protein>